<dbReference type="AlphaFoldDB" id="A0A7S1RPP4"/>
<reference evidence="11" key="1">
    <citation type="submission" date="2021-01" db="EMBL/GenBank/DDBJ databases">
        <authorList>
            <person name="Corre E."/>
            <person name="Pelletier E."/>
            <person name="Niang G."/>
            <person name="Scheremetjew M."/>
            <person name="Finn R."/>
            <person name="Kale V."/>
            <person name="Holt S."/>
            <person name="Cochrane G."/>
            <person name="Meng A."/>
            <person name="Brown T."/>
            <person name="Cohen L."/>
        </authorList>
    </citation>
    <scope>NUCLEOTIDE SEQUENCE</scope>
    <source>
        <strain evidence="11">OF101</strain>
    </source>
</reference>
<protein>
    <recommendedName>
        <fullName evidence="12">Fluoride ion transporter CrcB</fullName>
    </recommendedName>
</protein>
<evidence type="ECO:0000256" key="8">
    <source>
        <dbReference type="ARBA" id="ARBA00035585"/>
    </source>
</evidence>
<accession>A0A7S1RPP4</accession>
<dbReference type="InterPro" id="IPR003691">
    <property type="entry name" value="FluC"/>
</dbReference>
<evidence type="ECO:0000256" key="2">
    <source>
        <dbReference type="ARBA" id="ARBA00004651"/>
    </source>
</evidence>
<evidence type="ECO:0000256" key="1">
    <source>
        <dbReference type="ARBA" id="ARBA00002598"/>
    </source>
</evidence>
<keyword evidence="3" id="KW-1003">Cell membrane</keyword>
<keyword evidence="4 10" id="KW-0812">Transmembrane</keyword>
<organism evidence="11">
    <name type="scientific">Alexandrium catenella</name>
    <name type="common">Red tide dinoflagellate</name>
    <name type="synonym">Gonyaulax catenella</name>
    <dbReference type="NCBI Taxonomy" id="2925"/>
    <lineage>
        <taxon>Eukaryota</taxon>
        <taxon>Sar</taxon>
        <taxon>Alveolata</taxon>
        <taxon>Dinophyceae</taxon>
        <taxon>Gonyaulacales</taxon>
        <taxon>Pyrocystaceae</taxon>
        <taxon>Alexandrium</taxon>
    </lineage>
</organism>
<keyword evidence="5 10" id="KW-1133">Transmembrane helix</keyword>
<evidence type="ECO:0000256" key="6">
    <source>
        <dbReference type="ARBA" id="ARBA00023136"/>
    </source>
</evidence>
<name>A0A7S1RPP4_ALECA</name>
<gene>
    <name evidence="11" type="ORF">ACAT0790_LOCUS47890</name>
</gene>
<dbReference type="EMBL" id="HBGE01080218">
    <property type="protein sequence ID" value="CAD9171121.1"/>
    <property type="molecule type" value="Transcribed_RNA"/>
</dbReference>
<dbReference type="Pfam" id="PF02537">
    <property type="entry name" value="CRCB"/>
    <property type="match status" value="2"/>
</dbReference>
<feature type="transmembrane region" description="Helical" evidence="10">
    <location>
        <begin position="256"/>
        <end position="276"/>
    </location>
</feature>
<keyword evidence="6 10" id="KW-0472">Membrane</keyword>
<evidence type="ECO:0000256" key="10">
    <source>
        <dbReference type="SAM" id="Phobius"/>
    </source>
</evidence>
<evidence type="ECO:0008006" key="12">
    <source>
        <dbReference type="Google" id="ProtNLM"/>
    </source>
</evidence>
<feature type="transmembrane region" description="Helical" evidence="10">
    <location>
        <begin position="202"/>
        <end position="222"/>
    </location>
</feature>
<dbReference type="PANTHER" id="PTHR28259:SF1">
    <property type="entry name" value="FLUORIDE EXPORT PROTEIN 1-RELATED"/>
    <property type="match status" value="1"/>
</dbReference>
<evidence type="ECO:0000256" key="5">
    <source>
        <dbReference type="ARBA" id="ARBA00022989"/>
    </source>
</evidence>
<feature type="region of interest" description="Disordered" evidence="9">
    <location>
        <begin position="141"/>
        <end position="163"/>
    </location>
</feature>
<feature type="transmembrane region" description="Helical" evidence="10">
    <location>
        <begin position="288"/>
        <end position="309"/>
    </location>
</feature>
<comment type="subcellular location">
    <subcellularLocation>
        <location evidence="2">Cell membrane</location>
        <topology evidence="2">Multi-pass membrane protein</topology>
    </subcellularLocation>
</comment>
<dbReference type="PANTHER" id="PTHR28259">
    <property type="entry name" value="FLUORIDE EXPORT PROTEIN 1-RELATED"/>
    <property type="match status" value="1"/>
</dbReference>
<proteinExistence type="inferred from homology"/>
<comment type="similarity">
    <text evidence="7">Belongs to the fluoride channel Fluc/FEX (TC 1.A.43) family.</text>
</comment>
<evidence type="ECO:0000256" key="9">
    <source>
        <dbReference type="SAM" id="MobiDB-lite"/>
    </source>
</evidence>
<evidence type="ECO:0000313" key="11">
    <source>
        <dbReference type="EMBL" id="CAD9171121.1"/>
    </source>
</evidence>
<evidence type="ECO:0000256" key="7">
    <source>
        <dbReference type="ARBA" id="ARBA00035120"/>
    </source>
</evidence>
<feature type="compositionally biased region" description="Low complexity" evidence="9">
    <location>
        <begin position="152"/>
        <end position="161"/>
    </location>
</feature>
<comment type="catalytic activity">
    <reaction evidence="8">
        <text>fluoride(in) = fluoride(out)</text>
        <dbReference type="Rhea" id="RHEA:76159"/>
        <dbReference type="ChEBI" id="CHEBI:17051"/>
    </reaction>
    <physiologicalReaction direction="left-to-right" evidence="8">
        <dbReference type="Rhea" id="RHEA:76160"/>
    </physiologicalReaction>
</comment>
<dbReference type="GO" id="GO:1903425">
    <property type="term" value="F:fluoride transmembrane transporter activity"/>
    <property type="evidence" value="ECO:0007669"/>
    <property type="project" value="TreeGrafter"/>
</dbReference>
<evidence type="ECO:0000256" key="4">
    <source>
        <dbReference type="ARBA" id="ARBA00022692"/>
    </source>
</evidence>
<sequence>MALRMGIDLLFHPANFGLTTGAIQSQELCMHELGASGYFLQNALGCFLIAIVAKHKPLLNEHIAVGLSTGLCGSLTTWATWMQLEAFTTLGGEVWMAIVSVVCMLSVSLGSYRLGEIAADCGMGVKPSIPIRVHRRKAVDAADASSEEESGRSGSEGATTSDDAEGVAAAQVHVDWALEICDEAPVREPSAKDPPLRAWLDGLVLAGASVIIVLTVVLLVVYKYDSGLLYMAMAPFGALLRWALSMGNAYTAPLPVFTLVANTLGCAVDAAAAVLAGRNVIGIGHQAWASFGTGFGGCLSTVSTFVAELRSDKLGGFRMRATYFLISLALAMAVMLPTYSLAKC</sequence>
<feature type="transmembrane region" description="Helical" evidence="10">
    <location>
        <begin position="321"/>
        <end position="342"/>
    </location>
</feature>
<dbReference type="GO" id="GO:0005886">
    <property type="term" value="C:plasma membrane"/>
    <property type="evidence" value="ECO:0007669"/>
    <property type="project" value="UniProtKB-SubCell"/>
</dbReference>
<evidence type="ECO:0000256" key="3">
    <source>
        <dbReference type="ARBA" id="ARBA00022475"/>
    </source>
</evidence>
<comment type="function">
    <text evidence="1">Fluoride channel required for the rapid expulsion of cytoplasmic fluoride.</text>
</comment>
<feature type="transmembrane region" description="Helical" evidence="10">
    <location>
        <begin position="228"/>
        <end position="244"/>
    </location>
</feature>